<sequence length="79" mass="9423">MLQSRYYHFISRFRTAHIMPGHTRSRSLRHSCVTEVEGLIQGQLKTVSKNNRLYELHMRTKTPHGKVCKRKDLSHTIYR</sequence>
<reference evidence="1 2" key="1">
    <citation type="submission" date="2021-06" db="EMBL/GenBank/DDBJ databases">
        <title>Caerostris extrusa draft genome.</title>
        <authorList>
            <person name="Kono N."/>
            <person name="Arakawa K."/>
        </authorList>
    </citation>
    <scope>NUCLEOTIDE SEQUENCE [LARGE SCALE GENOMIC DNA]</scope>
</reference>
<comment type="caution">
    <text evidence="1">The sequence shown here is derived from an EMBL/GenBank/DDBJ whole genome shotgun (WGS) entry which is preliminary data.</text>
</comment>
<proteinExistence type="predicted"/>
<dbReference type="EMBL" id="BPLR01017318">
    <property type="protein sequence ID" value="GIY90412.1"/>
    <property type="molecule type" value="Genomic_DNA"/>
</dbReference>
<name>A0AAV4X5F0_CAEEX</name>
<dbReference type="AlphaFoldDB" id="A0AAV4X5F0"/>
<accession>A0AAV4X5F0</accession>
<gene>
    <name evidence="1" type="ORF">CEXT_552141</name>
</gene>
<evidence type="ECO:0000313" key="1">
    <source>
        <dbReference type="EMBL" id="GIY90412.1"/>
    </source>
</evidence>
<organism evidence="1 2">
    <name type="scientific">Caerostris extrusa</name>
    <name type="common">Bark spider</name>
    <name type="synonym">Caerostris bankana</name>
    <dbReference type="NCBI Taxonomy" id="172846"/>
    <lineage>
        <taxon>Eukaryota</taxon>
        <taxon>Metazoa</taxon>
        <taxon>Ecdysozoa</taxon>
        <taxon>Arthropoda</taxon>
        <taxon>Chelicerata</taxon>
        <taxon>Arachnida</taxon>
        <taxon>Araneae</taxon>
        <taxon>Araneomorphae</taxon>
        <taxon>Entelegynae</taxon>
        <taxon>Araneoidea</taxon>
        <taxon>Araneidae</taxon>
        <taxon>Caerostris</taxon>
    </lineage>
</organism>
<evidence type="ECO:0000313" key="2">
    <source>
        <dbReference type="Proteomes" id="UP001054945"/>
    </source>
</evidence>
<keyword evidence="2" id="KW-1185">Reference proteome</keyword>
<protein>
    <submittedName>
        <fullName evidence="1">Uncharacterized protein</fullName>
    </submittedName>
</protein>
<dbReference type="Proteomes" id="UP001054945">
    <property type="component" value="Unassembled WGS sequence"/>
</dbReference>